<dbReference type="GO" id="GO:0004818">
    <property type="term" value="F:glutamate-tRNA ligase activity"/>
    <property type="evidence" value="ECO:0007669"/>
    <property type="project" value="UniProtKB-EC"/>
</dbReference>
<dbReference type="Pfam" id="PF00749">
    <property type="entry name" value="tRNA-synt_1c"/>
    <property type="match status" value="1"/>
</dbReference>
<evidence type="ECO:0000256" key="2">
    <source>
        <dbReference type="ARBA" id="ARBA00007894"/>
    </source>
</evidence>
<evidence type="ECO:0000259" key="12">
    <source>
        <dbReference type="Pfam" id="PF00749"/>
    </source>
</evidence>
<proteinExistence type="inferred from homology"/>
<dbReference type="PANTHER" id="PTHR43311">
    <property type="entry name" value="GLUTAMATE--TRNA LIGASE"/>
    <property type="match status" value="1"/>
</dbReference>
<dbReference type="EMBL" id="MU839841">
    <property type="protein sequence ID" value="KAK1751607.1"/>
    <property type="molecule type" value="Genomic_DNA"/>
</dbReference>
<dbReference type="PRINTS" id="PR00987">
    <property type="entry name" value="TRNASYNTHGLU"/>
</dbReference>
<sequence length="583" mass="65478">MMRGVFLPGRPLSPLRLQLRLSTRHRVIARQFHKSRPGTRPTDLPTFPCRTRFAPSPTGYLHLGSLRTALYNYLLAKATGGQFILRIEDTDQVRTVPDAEKRLVEDLHWAGLSWDEGPDKAGPYGPYRQSERLELYHTHAAELIASGKAYRCFCSKEQLLHHNTISHEQGGRTGYPGTCRSISPEESEDRAARGESHVVRFRSPAEPTRIQDLVFNSFRKKDPEEDFVIIKSDGFPTYHFANVVDDRKMAITHVIRGSEWLLSTPKHVDLYNAFGWEPPRFAHVGLLVDMNQQKLSKRHPGVDVTYYKDNKILPAALLNFAVLLGWSTTDVKGDVMTLEDMVKYFRPRFTKGDIKVSMEKLSYLQQHHLKRLSESSAPQDAAAQREYLIDPLQASISREEAARLANKTEASSIPPALIGQLVPDLQETTSPDDRRAYLQRALQLTWQLKTPNIPEYMLATKYLFWQIPREALTDAYSQHGLAHARFSSSGGTAAALRAALAIARAVPEEDWGREGLIAELADTLACVVGEGEGQPGRKGGYTLMRWVLLRSEAGVSLAQFVAALGKEEVVRRFEVAVEVSEGV</sequence>
<dbReference type="Gene3D" id="1.10.10.350">
    <property type="match status" value="1"/>
</dbReference>
<evidence type="ECO:0000256" key="1">
    <source>
        <dbReference type="ARBA" id="ARBA00004173"/>
    </source>
</evidence>
<dbReference type="NCBIfam" id="TIGR00464">
    <property type="entry name" value="gltX_bact"/>
    <property type="match status" value="1"/>
</dbReference>
<evidence type="ECO:0000256" key="10">
    <source>
        <dbReference type="ARBA" id="ARBA00072917"/>
    </source>
</evidence>
<comment type="subcellular location">
    <subcellularLocation>
        <location evidence="1">Mitochondrion</location>
    </subcellularLocation>
</comment>
<evidence type="ECO:0000256" key="3">
    <source>
        <dbReference type="ARBA" id="ARBA00012835"/>
    </source>
</evidence>
<keyword evidence="14" id="KW-1185">Reference proteome</keyword>
<keyword evidence="4 11" id="KW-0436">Ligase</keyword>
<reference evidence="13" key="1">
    <citation type="submission" date="2023-06" db="EMBL/GenBank/DDBJ databases">
        <title>Genome-scale phylogeny and comparative genomics of the fungal order Sordariales.</title>
        <authorList>
            <consortium name="Lawrence Berkeley National Laboratory"/>
            <person name="Hensen N."/>
            <person name="Bonometti L."/>
            <person name="Westerberg I."/>
            <person name="Brannstrom I.O."/>
            <person name="Guillou S."/>
            <person name="Cros-Aarteil S."/>
            <person name="Calhoun S."/>
            <person name="Haridas S."/>
            <person name="Kuo A."/>
            <person name="Mondo S."/>
            <person name="Pangilinan J."/>
            <person name="Riley R."/>
            <person name="Labutti K."/>
            <person name="Andreopoulos B."/>
            <person name="Lipzen A."/>
            <person name="Chen C."/>
            <person name="Yanf M."/>
            <person name="Daum C."/>
            <person name="Ng V."/>
            <person name="Clum A."/>
            <person name="Steindorff A."/>
            <person name="Ohm R."/>
            <person name="Martin F."/>
            <person name="Silar P."/>
            <person name="Natvig D."/>
            <person name="Lalanne C."/>
            <person name="Gautier V."/>
            <person name="Ament-Velasquez S.L."/>
            <person name="Kruys A."/>
            <person name="Hutchinson M.I."/>
            <person name="Powell A.J."/>
            <person name="Barry K."/>
            <person name="Miller A.N."/>
            <person name="Grigoriev I.V."/>
            <person name="Debuchy R."/>
            <person name="Gladieux P."/>
            <person name="Thoren M.H."/>
            <person name="Johannesson H."/>
        </authorList>
    </citation>
    <scope>NUCLEOTIDE SEQUENCE</scope>
    <source>
        <strain evidence="13">PSN4</strain>
    </source>
</reference>
<name>A0AAJ0B4W3_9PEZI</name>
<dbReference type="InterPro" id="IPR033910">
    <property type="entry name" value="GluRS_core"/>
</dbReference>
<dbReference type="InterPro" id="IPR020058">
    <property type="entry name" value="Glu/Gln-tRNA-synth_Ib_cat-dom"/>
</dbReference>
<dbReference type="SUPFAM" id="SSF52374">
    <property type="entry name" value="Nucleotidylyl transferase"/>
    <property type="match status" value="1"/>
</dbReference>
<evidence type="ECO:0000256" key="11">
    <source>
        <dbReference type="RuleBase" id="RU363037"/>
    </source>
</evidence>
<dbReference type="FunFam" id="3.40.50.620:FF:000045">
    <property type="entry name" value="Glutamate--tRNA ligase, mitochondrial"/>
    <property type="match status" value="1"/>
</dbReference>
<comment type="caution">
    <text evidence="13">The sequence shown here is derived from an EMBL/GenBank/DDBJ whole genome shotgun (WGS) entry which is preliminary data.</text>
</comment>
<dbReference type="GO" id="GO:0005524">
    <property type="term" value="F:ATP binding"/>
    <property type="evidence" value="ECO:0007669"/>
    <property type="project" value="UniProtKB-KW"/>
</dbReference>
<dbReference type="GO" id="GO:0005739">
    <property type="term" value="C:mitochondrion"/>
    <property type="evidence" value="ECO:0007669"/>
    <property type="project" value="UniProtKB-SubCell"/>
</dbReference>
<dbReference type="Proteomes" id="UP001239445">
    <property type="component" value="Unassembled WGS sequence"/>
</dbReference>
<dbReference type="Gene3D" id="3.40.50.620">
    <property type="entry name" value="HUPs"/>
    <property type="match status" value="1"/>
</dbReference>
<dbReference type="InterPro" id="IPR020751">
    <property type="entry name" value="aa-tRNA-synth_I_codon-bd_sub2"/>
</dbReference>
<dbReference type="PANTHER" id="PTHR43311:SF2">
    <property type="entry name" value="GLUTAMATE--TRNA LIGASE, MITOCHONDRIAL-RELATED"/>
    <property type="match status" value="1"/>
</dbReference>
<gene>
    <name evidence="13" type="ORF">QBC47DRAFT_390532</name>
</gene>
<keyword evidence="8 11" id="KW-0030">Aminoacyl-tRNA synthetase</keyword>
<dbReference type="InterPro" id="IPR049940">
    <property type="entry name" value="GluQ/Sye"/>
</dbReference>
<keyword evidence="7 11" id="KW-0648">Protein biosynthesis</keyword>
<evidence type="ECO:0000256" key="4">
    <source>
        <dbReference type="ARBA" id="ARBA00022598"/>
    </source>
</evidence>
<keyword evidence="6 11" id="KW-0067">ATP-binding</keyword>
<feature type="domain" description="Glutamyl/glutaminyl-tRNA synthetase class Ib catalytic" evidence="12">
    <location>
        <begin position="50"/>
        <end position="361"/>
    </location>
</feature>
<protein>
    <recommendedName>
        <fullName evidence="10">Glutamate--tRNA ligase, mitochondrial</fullName>
        <ecNumber evidence="3">6.1.1.17</ecNumber>
    </recommendedName>
    <alternativeName>
        <fullName evidence="9">Glutamyl-tRNA synthetase</fullName>
    </alternativeName>
</protein>
<accession>A0AAJ0B4W3</accession>
<keyword evidence="5 11" id="KW-0547">Nucleotide-binding</keyword>
<organism evidence="13 14">
    <name type="scientific">Echria macrotheca</name>
    <dbReference type="NCBI Taxonomy" id="438768"/>
    <lineage>
        <taxon>Eukaryota</taxon>
        <taxon>Fungi</taxon>
        <taxon>Dikarya</taxon>
        <taxon>Ascomycota</taxon>
        <taxon>Pezizomycotina</taxon>
        <taxon>Sordariomycetes</taxon>
        <taxon>Sordariomycetidae</taxon>
        <taxon>Sordariales</taxon>
        <taxon>Schizotheciaceae</taxon>
        <taxon>Echria</taxon>
    </lineage>
</organism>
<dbReference type="AlphaFoldDB" id="A0AAJ0B4W3"/>
<evidence type="ECO:0000256" key="7">
    <source>
        <dbReference type="ARBA" id="ARBA00022917"/>
    </source>
</evidence>
<dbReference type="GO" id="GO:0008270">
    <property type="term" value="F:zinc ion binding"/>
    <property type="evidence" value="ECO:0007669"/>
    <property type="project" value="InterPro"/>
</dbReference>
<dbReference type="GO" id="GO:0006424">
    <property type="term" value="P:glutamyl-tRNA aminoacylation"/>
    <property type="evidence" value="ECO:0007669"/>
    <property type="project" value="InterPro"/>
</dbReference>
<evidence type="ECO:0000313" key="13">
    <source>
        <dbReference type="EMBL" id="KAK1751607.1"/>
    </source>
</evidence>
<dbReference type="CDD" id="cd00808">
    <property type="entry name" value="GluRS_core"/>
    <property type="match status" value="1"/>
</dbReference>
<dbReference type="HAMAP" id="MF_00022">
    <property type="entry name" value="Glu_tRNA_synth_type1"/>
    <property type="match status" value="1"/>
</dbReference>
<evidence type="ECO:0000313" key="14">
    <source>
        <dbReference type="Proteomes" id="UP001239445"/>
    </source>
</evidence>
<dbReference type="InterPro" id="IPR000924">
    <property type="entry name" value="Glu/Gln-tRNA-synth"/>
</dbReference>
<comment type="similarity">
    <text evidence="2">Belongs to the class-I aminoacyl-tRNA synthetase family. Glutamate--tRNA ligase type 1 subfamily.</text>
</comment>
<dbReference type="InterPro" id="IPR014729">
    <property type="entry name" value="Rossmann-like_a/b/a_fold"/>
</dbReference>
<evidence type="ECO:0000256" key="6">
    <source>
        <dbReference type="ARBA" id="ARBA00022840"/>
    </source>
</evidence>
<dbReference type="EC" id="6.1.1.17" evidence="3"/>
<dbReference type="InterPro" id="IPR004527">
    <property type="entry name" value="Glu-tRNA-ligase_bac/mito"/>
</dbReference>
<evidence type="ECO:0000256" key="5">
    <source>
        <dbReference type="ARBA" id="ARBA00022741"/>
    </source>
</evidence>
<evidence type="ECO:0000256" key="8">
    <source>
        <dbReference type="ARBA" id="ARBA00023146"/>
    </source>
</evidence>
<evidence type="ECO:0000256" key="9">
    <source>
        <dbReference type="ARBA" id="ARBA00030865"/>
    </source>
</evidence>